<dbReference type="InterPro" id="IPR023209">
    <property type="entry name" value="DAO"/>
</dbReference>
<feature type="non-terminal residue" evidence="5">
    <location>
        <position position="1"/>
    </location>
</feature>
<dbReference type="GO" id="GO:0005737">
    <property type="term" value="C:cytoplasm"/>
    <property type="evidence" value="ECO:0007669"/>
    <property type="project" value="TreeGrafter"/>
</dbReference>
<evidence type="ECO:0008006" key="7">
    <source>
        <dbReference type="Google" id="ProtNLM"/>
    </source>
</evidence>
<keyword evidence="3" id="KW-0274">FAD</keyword>
<keyword evidence="6" id="KW-1185">Reference proteome</keyword>
<dbReference type="PANTHER" id="PTHR11530:SF11">
    <property type="entry name" value="D-ASPARTATE OXIDASE"/>
    <property type="match status" value="1"/>
</dbReference>
<organism evidence="5 6">
    <name type="scientific">Lentinula detonsa</name>
    <dbReference type="NCBI Taxonomy" id="2804962"/>
    <lineage>
        <taxon>Eukaryota</taxon>
        <taxon>Fungi</taxon>
        <taxon>Dikarya</taxon>
        <taxon>Basidiomycota</taxon>
        <taxon>Agaricomycotina</taxon>
        <taxon>Agaricomycetes</taxon>
        <taxon>Agaricomycetidae</taxon>
        <taxon>Agaricales</taxon>
        <taxon>Marasmiineae</taxon>
        <taxon>Omphalotaceae</taxon>
        <taxon>Lentinula</taxon>
    </lineage>
</organism>
<evidence type="ECO:0000313" key="6">
    <source>
        <dbReference type="Proteomes" id="UP001142393"/>
    </source>
</evidence>
<comment type="caution">
    <text evidence="5">The sequence shown here is derived from an EMBL/GenBank/DDBJ whole genome shotgun (WGS) entry which is preliminary data.</text>
</comment>
<evidence type="ECO:0000313" key="5">
    <source>
        <dbReference type="EMBL" id="KAJ3746522.1"/>
    </source>
</evidence>
<evidence type="ECO:0000256" key="2">
    <source>
        <dbReference type="ARBA" id="ARBA00022630"/>
    </source>
</evidence>
<gene>
    <name evidence="5" type="ORF">DFH05DRAFT_1395041</name>
</gene>
<dbReference type="AlphaFoldDB" id="A0A9W8P404"/>
<dbReference type="GO" id="GO:0003884">
    <property type="term" value="F:D-amino-acid oxidase activity"/>
    <property type="evidence" value="ECO:0007669"/>
    <property type="project" value="InterPro"/>
</dbReference>
<comment type="cofactor">
    <cofactor evidence="1">
        <name>FAD</name>
        <dbReference type="ChEBI" id="CHEBI:57692"/>
    </cofactor>
</comment>
<dbReference type="GO" id="GO:0071949">
    <property type="term" value="F:FAD binding"/>
    <property type="evidence" value="ECO:0007669"/>
    <property type="project" value="InterPro"/>
</dbReference>
<accession>A0A9W8P404</accession>
<sequence>PARMSGSRLERGGYIEVNDSSFPVMHNYGHSGAGWQSSWGCAEMVVMLLRVQTIVNRHM</sequence>
<evidence type="ECO:0000256" key="1">
    <source>
        <dbReference type="ARBA" id="ARBA00001974"/>
    </source>
</evidence>
<name>A0A9W8P404_9AGAR</name>
<dbReference type="Proteomes" id="UP001142393">
    <property type="component" value="Unassembled WGS sequence"/>
</dbReference>
<evidence type="ECO:0000256" key="4">
    <source>
        <dbReference type="ARBA" id="ARBA00023002"/>
    </source>
</evidence>
<keyword evidence="2" id="KW-0285">Flavoprotein</keyword>
<dbReference type="PROSITE" id="PS00677">
    <property type="entry name" value="DAO"/>
    <property type="match status" value="1"/>
</dbReference>
<dbReference type="GO" id="GO:0019478">
    <property type="term" value="P:D-amino acid catabolic process"/>
    <property type="evidence" value="ECO:0007669"/>
    <property type="project" value="TreeGrafter"/>
</dbReference>
<proteinExistence type="predicted"/>
<reference evidence="5 6" key="1">
    <citation type="journal article" date="2023" name="Proc. Natl. Acad. Sci. U.S.A.">
        <title>A global phylogenomic analysis of the shiitake genus Lentinula.</title>
        <authorList>
            <person name="Sierra-Patev S."/>
            <person name="Min B."/>
            <person name="Naranjo-Ortiz M."/>
            <person name="Looney B."/>
            <person name="Konkel Z."/>
            <person name="Slot J.C."/>
            <person name="Sakamoto Y."/>
            <person name="Steenwyk J.L."/>
            <person name="Rokas A."/>
            <person name="Carro J."/>
            <person name="Camarero S."/>
            <person name="Ferreira P."/>
            <person name="Molpeceres G."/>
            <person name="Ruiz-Duenas F.J."/>
            <person name="Serrano A."/>
            <person name="Henrissat B."/>
            <person name="Drula E."/>
            <person name="Hughes K.W."/>
            <person name="Mata J.L."/>
            <person name="Ishikawa N.K."/>
            <person name="Vargas-Isla R."/>
            <person name="Ushijima S."/>
            <person name="Smith C.A."/>
            <person name="Donoghue J."/>
            <person name="Ahrendt S."/>
            <person name="Andreopoulos W."/>
            <person name="He G."/>
            <person name="LaButti K."/>
            <person name="Lipzen A."/>
            <person name="Ng V."/>
            <person name="Riley R."/>
            <person name="Sandor L."/>
            <person name="Barry K."/>
            <person name="Martinez A.T."/>
            <person name="Xiao Y."/>
            <person name="Gibbons J.G."/>
            <person name="Terashima K."/>
            <person name="Grigoriev I.V."/>
            <person name="Hibbett D."/>
        </authorList>
    </citation>
    <scope>NUCLEOTIDE SEQUENCE [LARGE SCALE GENOMIC DNA]</scope>
    <source>
        <strain evidence="5 6">TFB7810</strain>
    </source>
</reference>
<dbReference type="Gene3D" id="3.40.50.720">
    <property type="entry name" value="NAD(P)-binding Rossmann-like Domain"/>
    <property type="match status" value="1"/>
</dbReference>
<dbReference type="InterPro" id="IPR006181">
    <property type="entry name" value="D-amino_acid_oxidase_CS"/>
</dbReference>
<dbReference type="PANTHER" id="PTHR11530">
    <property type="entry name" value="D-AMINO ACID OXIDASE"/>
    <property type="match status" value="1"/>
</dbReference>
<protein>
    <recommendedName>
        <fullName evidence="7">D-amino-acid oxidase</fullName>
    </recommendedName>
</protein>
<keyword evidence="4" id="KW-0560">Oxidoreductase</keyword>
<dbReference type="EMBL" id="JANVFU010000004">
    <property type="protein sequence ID" value="KAJ3746522.1"/>
    <property type="molecule type" value="Genomic_DNA"/>
</dbReference>
<evidence type="ECO:0000256" key="3">
    <source>
        <dbReference type="ARBA" id="ARBA00022827"/>
    </source>
</evidence>